<gene>
    <name evidence="2" type="ORF">K7432_004087</name>
</gene>
<accession>A0ABR2W555</accession>
<dbReference type="EMBL" id="JASJQH010007010">
    <property type="protein sequence ID" value="KAK9720543.1"/>
    <property type="molecule type" value="Genomic_DNA"/>
</dbReference>
<evidence type="ECO:0000259" key="1">
    <source>
        <dbReference type="PROSITE" id="PS51471"/>
    </source>
</evidence>
<dbReference type="Gene3D" id="2.60.120.590">
    <property type="entry name" value="Alpha-ketoglutarate-dependent dioxygenase AlkB-like"/>
    <property type="match status" value="1"/>
</dbReference>
<dbReference type="InterPro" id="IPR032857">
    <property type="entry name" value="ALKBH4"/>
</dbReference>
<reference evidence="2 3" key="1">
    <citation type="submission" date="2023-04" db="EMBL/GenBank/DDBJ databases">
        <title>Genome of Basidiobolus ranarum AG-B5.</title>
        <authorList>
            <person name="Stajich J.E."/>
            <person name="Carter-House D."/>
            <person name="Gryganskyi A."/>
        </authorList>
    </citation>
    <scope>NUCLEOTIDE SEQUENCE [LARGE SCALE GENOMIC DNA]</scope>
    <source>
        <strain evidence="2 3">AG-B5</strain>
    </source>
</reference>
<feature type="domain" description="Fe2OG dioxygenase" evidence="1">
    <location>
        <begin position="94"/>
        <end position="196"/>
    </location>
</feature>
<dbReference type="InterPro" id="IPR037151">
    <property type="entry name" value="AlkB-like_sf"/>
</dbReference>
<dbReference type="PROSITE" id="PS51471">
    <property type="entry name" value="FE2OG_OXY"/>
    <property type="match status" value="1"/>
</dbReference>
<protein>
    <recommendedName>
        <fullName evidence="1">Fe2OG dioxygenase domain-containing protein</fullName>
    </recommendedName>
</protein>
<name>A0ABR2W555_9FUNG</name>
<keyword evidence="3" id="KW-1185">Reference proteome</keyword>
<evidence type="ECO:0000313" key="2">
    <source>
        <dbReference type="EMBL" id="KAK9720543.1"/>
    </source>
</evidence>
<dbReference type="PANTHER" id="PTHR12463:SF1">
    <property type="entry name" value="2-OXOGLUTARATE AND FE-DEPENDENT OXYGENASE FAMILY PROTEIN"/>
    <property type="match status" value="1"/>
</dbReference>
<dbReference type="PANTHER" id="PTHR12463">
    <property type="entry name" value="OXYGENASE-RELATED"/>
    <property type="match status" value="1"/>
</dbReference>
<sequence>MTEPKYVQTTIPGLILIENFITKEEQNGLIENIEKGAWSGNGIGPNPEMKRRTQHYGYIFSYRHRRVMSKLGPLPEHVDFVVKRMLEMGILNQSPNSCIVNEYLPGQGIMPHIDAPTIFGPIIISLSLKSACLMKFENVHTNIQTDILLSPCSLVVMTEASRFDYKHSISKNLTEQLQDLTIERDRRISLTFRTIYSWNGKDTGPDPPAPTPSEL</sequence>
<dbReference type="InterPro" id="IPR027450">
    <property type="entry name" value="AlkB-like"/>
</dbReference>
<dbReference type="Pfam" id="PF13532">
    <property type="entry name" value="2OG-FeII_Oxy_2"/>
    <property type="match status" value="1"/>
</dbReference>
<organism evidence="2 3">
    <name type="scientific">Basidiobolus ranarum</name>
    <dbReference type="NCBI Taxonomy" id="34480"/>
    <lineage>
        <taxon>Eukaryota</taxon>
        <taxon>Fungi</taxon>
        <taxon>Fungi incertae sedis</taxon>
        <taxon>Zoopagomycota</taxon>
        <taxon>Entomophthoromycotina</taxon>
        <taxon>Basidiobolomycetes</taxon>
        <taxon>Basidiobolales</taxon>
        <taxon>Basidiobolaceae</taxon>
        <taxon>Basidiobolus</taxon>
    </lineage>
</organism>
<proteinExistence type="predicted"/>
<dbReference type="InterPro" id="IPR005123">
    <property type="entry name" value="Oxoglu/Fe-dep_dioxygenase_dom"/>
</dbReference>
<evidence type="ECO:0000313" key="3">
    <source>
        <dbReference type="Proteomes" id="UP001479436"/>
    </source>
</evidence>
<dbReference type="Proteomes" id="UP001479436">
    <property type="component" value="Unassembled WGS sequence"/>
</dbReference>
<comment type="caution">
    <text evidence="2">The sequence shown here is derived from an EMBL/GenBank/DDBJ whole genome shotgun (WGS) entry which is preliminary data.</text>
</comment>
<dbReference type="SUPFAM" id="SSF51197">
    <property type="entry name" value="Clavaminate synthase-like"/>
    <property type="match status" value="1"/>
</dbReference>